<reference evidence="1" key="1">
    <citation type="journal article" date="2023" name="G3 (Bethesda)">
        <title>Whole genome assemblies of Zophobas morio and Tenebrio molitor.</title>
        <authorList>
            <person name="Kaur S."/>
            <person name="Stinson S.A."/>
            <person name="diCenzo G.C."/>
        </authorList>
    </citation>
    <scope>NUCLEOTIDE SEQUENCE</scope>
    <source>
        <strain evidence="1">QUZm001</strain>
    </source>
</reference>
<name>A0AA38MJV7_9CUCU</name>
<accession>A0AA38MJV7</accession>
<dbReference type="Proteomes" id="UP001168821">
    <property type="component" value="Unassembled WGS sequence"/>
</dbReference>
<dbReference type="AlphaFoldDB" id="A0AA38MJV7"/>
<sequence>MRLSGDGGSPPLVTYRGLTGRNKNSWVRSRKSLSTNSLAVLYCPRALKYRLANFVMSYLIQTDRKTRLMDDIFHGYTYRWEEQVPPPNNFATRKPLQISLF</sequence>
<gene>
    <name evidence="1" type="ORF">Zmor_010653</name>
</gene>
<evidence type="ECO:0000313" key="2">
    <source>
        <dbReference type="Proteomes" id="UP001168821"/>
    </source>
</evidence>
<comment type="caution">
    <text evidence="1">The sequence shown here is derived from an EMBL/GenBank/DDBJ whole genome shotgun (WGS) entry which is preliminary data.</text>
</comment>
<organism evidence="1 2">
    <name type="scientific">Zophobas morio</name>
    <dbReference type="NCBI Taxonomy" id="2755281"/>
    <lineage>
        <taxon>Eukaryota</taxon>
        <taxon>Metazoa</taxon>
        <taxon>Ecdysozoa</taxon>
        <taxon>Arthropoda</taxon>
        <taxon>Hexapoda</taxon>
        <taxon>Insecta</taxon>
        <taxon>Pterygota</taxon>
        <taxon>Neoptera</taxon>
        <taxon>Endopterygota</taxon>
        <taxon>Coleoptera</taxon>
        <taxon>Polyphaga</taxon>
        <taxon>Cucujiformia</taxon>
        <taxon>Tenebrionidae</taxon>
        <taxon>Zophobas</taxon>
    </lineage>
</organism>
<dbReference type="EMBL" id="JALNTZ010000003">
    <property type="protein sequence ID" value="KAJ3658941.1"/>
    <property type="molecule type" value="Genomic_DNA"/>
</dbReference>
<keyword evidence="2" id="KW-1185">Reference proteome</keyword>
<proteinExistence type="predicted"/>
<protein>
    <submittedName>
        <fullName evidence="1">Uncharacterized protein</fullName>
    </submittedName>
</protein>
<evidence type="ECO:0000313" key="1">
    <source>
        <dbReference type="EMBL" id="KAJ3658941.1"/>
    </source>
</evidence>